<name>A0A8S5SRP5_9CAUD</name>
<accession>A0A8S5SRP5</accession>
<sequence length="58" mass="7239">MEVNCHDDAYWRKYYERLCHNLGEIVDKQQDKIISLSKKNSRLKREIWSMKKTQRRIR</sequence>
<evidence type="ECO:0000313" key="1">
    <source>
        <dbReference type="EMBL" id="DAF53717.1"/>
    </source>
</evidence>
<proteinExistence type="predicted"/>
<reference evidence="1" key="1">
    <citation type="journal article" date="2021" name="Proc. Natl. Acad. Sci. U.S.A.">
        <title>A Catalog of Tens of Thousands of Viruses from Human Metagenomes Reveals Hidden Associations with Chronic Diseases.</title>
        <authorList>
            <person name="Tisza M.J."/>
            <person name="Buck C.B."/>
        </authorList>
    </citation>
    <scope>NUCLEOTIDE SEQUENCE</scope>
    <source>
        <strain evidence="1">Ctv838</strain>
    </source>
</reference>
<organism evidence="1">
    <name type="scientific">Siphoviridae sp. ctv838</name>
    <dbReference type="NCBI Taxonomy" id="2827964"/>
    <lineage>
        <taxon>Viruses</taxon>
        <taxon>Duplodnaviria</taxon>
        <taxon>Heunggongvirae</taxon>
        <taxon>Uroviricota</taxon>
        <taxon>Caudoviricetes</taxon>
    </lineage>
</organism>
<protein>
    <submittedName>
        <fullName evidence="1">Uncharacterized protein</fullName>
    </submittedName>
</protein>
<dbReference type="EMBL" id="BK032662">
    <property type="protein sequence ID" value="DAF53717.1"/>
    <property type="molecule type" value="Genomic_DNA"/>
</dbReference>